<proteinExistence type="predicted"/>
<name>A0A2P2JHF7_RHIMU</name>
<protein>
    <submittedName>
        <fullName evidence="1">Uncharacterized protein</fullName>
    </submittedName>
</protein>
<evidence type="ECO:0000313" key="1">
    <source>
        <dbReference type="EMBL" id="MBW92900.1"/>
    </source>
</evidence>
<accession>A0A2P2JHF7</accession>
<reference evidence="1" key="1">
    <citation type="submission" date="2018-02" db="EMBL/GenBank/DDBJ databases">
        <title>Rhizophora mucronata_Transcriptome.</title>
        <authorList>
            <person name="Meera S.P."/>
            <person name="Sreeshan A."/>
            <person name="Augustine A."/>
        </authorList>
    </citation>
    <scope>NUCLEOTIDE SEQUENCE</scope>
    <source>
        <tissue evidence="1">Leaf</tissue>
    </source>
</reference>
<dbReference type="AlphaFoldDB" id="A0A2P2JHF7"/>
<sequence>MPTCLVLQINTENIFPFFAWICEKNNKRKQTEMLRNNVQFCTDLHDHHTSDWHTCLSVYPGVCYTYSY</sequence>
<dbReference type="EMBL" id="GGEC01012417">
    <property type="protein sequence ID" value="MBW92900.1"/>
    <property type="molecule type" value="Transcribed_RNA"/>
</dbReference>
<organism evidence="1">
    <name type="scientific">Rhizophora mucronata</name>
    <name type="common">Asiatic mangrove</name>
    <dbReference type="NCBI Taxonomy" id="61149"/>
    <lineage>
        <taxon>Eukaryota</taxon>
        <taxon>Viridiplantae</taxon>
        <taxon>Streptophyta</taxon>
        <taxon>Embryophyta</taxon>
        <taxon>Tracheophyta</taxon>
        <taxon>Spermatophyta</taxon>
        <taxon>Magnoliopsida</taxon>
        <taxon>eudicotyledons</taxon>
        <taxon>Gunneridae</taxon>
        <taxon>Pentapetalae</taxon>
        <taxon>rosids</taxon>
        <taxon>fabids</taxon>
        <taxon>Malpighiales</taxon>
        <taxon>Rhizophoraceae</taxon>
        <taxon>Rhizophora</taxon>
    </lineage>
</organism>